<feature type="transmembrane region" description="Helical" evidence="6">
    <location>
        <begin position="29"/>
        <end position="50"/>
    </location>
</feature>
<feature type="transmembrane region" description="Helical" evidence="6">
    <location>
        <begin position="253"/>
        <end position="270"/>
    </location>
</feature>
<dbReference type="PROSITE" id="PS51257">
    <property type="entry name" value="PROKAR_LIPOPROTEIN"/>
    <property type="match status" value="1"/>
</dbReference>
<dbReference type="STRING" id="561184.SAMN05216376_11130"/>
<comment type="subcellular location">
    <subcellularLocation>
        <location evidence="1">Cell membrane</location>
        <topology evidence="1">Multi-pass membrane protein</topology>
    </subcellularLocation>
</comment>
<feature type="transmembrane region" description="Helical" evidence="6">
    <location>
        <begin position="82"/>
        <end position="103"/>
    </location>
</feature>
<feature type="transmembrane region" description="Helical" evidence="6">
    <location>
        <begin position="199"/>
        <end position="222"/>
    </location>
</feature>
<proteinExistence type="predicted"/>
<evidence type="ECO:0000256" key="5">
    <source>
        <dbReference type="ARBA" id="ARBA00023136"/>
    </source>
</evidence>
<sequence length="311" mass="33420">MSARDWQGLSISAVLLALAACLPLLGDDYYLTIGVTIAMYTVLATSWALFSGPTHYISLATAAFFGLGTYCTALGIENGLAYWMTLPIAAVLGALVAGLVGIATLRLSGVYFVIFTLGLSELVRQIVTWAQNVSGQKGLYVLTDITEAHIYWQLLGLGALVYLAGWAIGRSRLGFTLRIIGDDEEVARHSGINTARAKVLLFMVSGATASVVGGMLAPRYIYIEPSTAFTPMLSFLVVIMALLGGVGRLWGPIVGVIPFTLLWEAISASFPNQTTLLLGFSFLVIVYLLPRGFVGLLEGLRLRVLQREVYA</sequence>
<feature type="transmembrane region" description="Helical" evidence="6">
    <location>
        <begin position="228"/>
        <end position="246"/>
    </location>
</feature>
<evidence type="ECO:0000256" key="4">
    <source>
        <dbReference type="ARBA" id="ARBA00022989"/>
    </source>
</evidence>
<keyword evidence="3 6" id="KW-0812">Transmembrane</keyword>
<keyword evidence="4 6" id="KW-1133">Transmembrane helix</keyword>
<dbReference type="PANTHER" id="PTHR30482">
    <property type="entry name" value="HIGH-AFFINITY BRANCHED-CHAIN AMINO ACID TRANSPORT SYSTEM PERMEASE"/>
    <property type="match status" value="1"/>
</dbReference>
<feature type="transmembrane region" description="Helical" evidence="6">
    <location>
        <begin position="57"/>
        <end position="76"/>
    </location>
</feature>
<dbReference type="Proteomes" id="UP000030960">
    <property type="component" value="Unassembled WGS sequence"/>
</dbReference>
<organism evidence="7 8">
    <name type="scientific">Mameliella alba</name>
    <dbReference type="NCBI Taxonomy" id="561184"/>
    <lineage>
        <taxon>Bacteria</taxon>
        <taxon>Pseudomonadati</taxon>
        <taxon>Pseudomonadota</taxon>
        <taxon>Alphaproteobacteria</taxon>
        <taxon>Rhodobacterales</taxon>
        <taxon>Roseobacteraceae</taxon>
        <taxon>Mameliella</taxon>
    </lineage>
</organism>
<evidence type="ECO:0000256" key="1">
    <source>
        <dbReference type="ARBA" id="ARBA00004651"/>
    </source>
</evidence>
<evidence type="ECO:0000313" key="7">
    <source>
        <dbReference type="EMBL" id="KHQ49929.1"/>
    </source>
</evidence>
<keyword evidence="5 6" id="KW-0472">Membrane</keyword>
<dbReference type="InterPro" id="IPR001851">
    <property type="entry name" value="ABC_transp_permease"/>
</dbReference>
<reference evidence="7 8" key="1">
    <citation type="submission" date="2014-10" db="EMBL/GenBank/DDBJ databases">
        <title>Genome sequence of Ponticoccus sp. strain UMTAT08 isolated from clonal culture of toxic dinoflagellate Alexandrium tamiyavanichii.</title>
        <authorList>
            <person name="Gan H.Y."/>
            <person name="Muhd D.-D."/>
            <person name="Mohd Noor M.E."/>
            <person name="Yeong Y.S."/>
            <person name="Usup G."/>
        </authorList>
    </citation>
    <scope>NUCLEOTIDE SEQUENCE [LARGE SCALE GENOMIC DNA]</scope>
    <source>
        <strain evidence="7 8">UMTAT08</strain>
    </source>
</reference>
<dbReference type="OrthoDB" id="9814461at2"/>
<keyword evidence="8" id="KW-1185">Reference proteome</keyword>
<accession>A0A0B3SHA7</accession>
<dbReference type="CDD" id="cd06581">
    <property type="entry name" value="TM_PBP1_LivM_like"/>
    <property type="match status" value="1"/>
</dbReference>
<dbReference type="RefSeq" id="WP_043146922.1">
    <property type="nucleotide sequence ID" value="NZ_JSUQ01000036.1"/>
</dbReference>
<dbReference type="GO" id="GO:0015658">
    <property type="term" value="F:branched-chain amino acid transmembrane transporter activity"/>
    <property type="evidence" value="ECO:0007669"/>
    <property type="project" value="InterPro"/>
</dbReference>
<evidence type="ECO:0000256" key="2">
    <source>
        <dbReference type="ARBA" id="ARBA00022475"/>
    </source>
</evidence>
<name>A0A0B3SHA7_9RHOB</name>
<evidence type="ECO:0000256" key="6">
    <source>
        <dbReference type="SAM" id="Phobius"/>
    </source>
</evidence>
<evidence type="ECO:0000256" key="3">
    <source>
        <dbReference type="ARBA" id="ARBA00022692"/>
    </source>
</evidence>
<dbReference type="PANTHER" id="PTHR30482:SF10">
    <property type="entry name" value="HIGH-AFFINITY BRANCHED-CHAIN AMINO ACID TRANSPORT PROTEIN BRAE"/>
    <property type="match status" value="1"/>
</dbReference>
<gene>
    <name evidence="7" type="ORF">OA50_05552</name>
</gene>
<feature type="transmembrane region" description="Helical" evidence="6">
    <location>
        <begin position="276"/>
        <end position="297"/>
    </location>
</feature>
<feature type="transmembrane region" description="Helical" evidence="6">
    <location>
        <begin position="110"/>
        <end position="130"/>
    </location>
</feature>
<dbReference type="EMBL" id="JSUQ01000036">
    <property type="protein sequence ID" value="KHQ49929.1"/>
    <property type="molecule type" value="Genomic_DNA"/>
</dbReference>
<dbReference type="GO" id="GO:0005886">
    <property type="term" value="C:plasma membrane"/>
    <property type="evidence" value="ECO:0007669"/>
    <property type="project" value="UniProtKB-SubCell"/>
</dbReference>
<keyword evidence="2" id="KW-1003">Cell membrane</keyword>
<protein>
    <submittedName>
        <fullName evidence="7">Putative high-affinity branched-chain amino acid transporter membrane protein</fullName>
    </submittedName>
</protein>
<comment type="caution">
    <text evidence="7">The sequence shown here is derived from an EMBL/GenBank/DDBJ whole genome shotgun (WGS) entry which is preliminary data.</text>
</comment>
<dbReference type="PATRIC" id="fig|1515334.3.peg.5552"/>
<evidence type="ECO:0000313" key="8">
    <source>
        <dbReference type="Proteomes" id="UP000030960"/>
    </source>
</evidence>
<dbReference type="AlphaFoldDB" id="A0A0B3SHA7"/>
<dbReference type="Pfam" id="PF02653">
    <property type="entry name" value="BPD_transp_2"/>
    <property type="match status" value="1"/>
</dbReference>
<feature type="transmembrane region" description="Helical" evidence="6">
    <location>
        <begin position="150"/>
        <end position="169"/>
    </location>
</feature>
<dbReference type="InterPro" id="IPR043428">
    <property type="entry name" value="LivM-like"/>
</dbReference>